<reference evidence="1 2" key="1">
    <citation type="journal article" date="2015" name="Genome Biol. Evol.">
        <title>Comparative Genomics of a Bacterivorous Green Alga Reveals Evolutionary Causalities and Consequences of Phago-Mixotrophic Mode of Nutrition.</title>
        <authorList>
            <person name="Burns J.A."/>
            <person name="Paasch A."/>
            <person name="Narechania A."/>
            <person name="Kim E."/>
        </authorList>
    </citation>
    <scope>NUCLEOTIDE SEQUENCE [LARGE SCALE GENOMIC DNA]</scope>
    <source>
        <strain evidence="1 2">PLY_AMNH</strain>
    </source>
</reference>
<evidence type="ECO:0000313" key="1">
    <source>
        <dbReference type="EMBL" id="KAK3283275.1"/>
    </source>
</evidence>
<dbReference type="AlphaFoldDB" id="A0AAE0GSB0"/>
<organism evidence="1 2">
    <name type="scientific">Cymbomonas tetramitiformis</name>
    <dbReference type="NCBI Taxonomy" id="36881"/>
    <lineage>
        <taxon>Eukaryota</taxon>
        <taxon>Viridiplantae</taxon>
        <taxon>Chlorophyta</taxon>
        <taxon>Pyramimonadophyceae</taxon>
        <taxon>Pyramimonadales</taxon>
        <taxon>Pyramimonadaceae</taxon>
        <taxon>Cymbomonas</taxon>
    </lineage>
</organism>
<sequence>MIPAPKVSPTQPSMHVAVSTVKDVLGAALEEASSLLPAGSNVDPAVMPAGAAAGYEQLLKTPPTSEANSLVSKEVSAFTDDALVISGASPTEQQTVLSSPLPQQPVSTVQAVTSHALSQPTTLAAASNNEADPAISPDTTVMDPSVAGDDALEKPAITYTSRKPLEVAFLQEESSEVDSAFAPEETAAELAEETAAELGVETAAELGAETAAELGAETAAELGAEIVAELGAETAAELAAETAAELAAEAAESVHSAETEAAHVLQQEAALGIAQVEHEALAAHTMPHDEGVLQVDNTSTDVLLHGEAATDVVLPEEEAGSHQATGSMTIDNVAAGACTAASAQAAQAESMLQDEAAADVILANKKPRRHA</sequence>
<accession>A0AAE0GSB0</accession>
<evidence type="ECO:0000313" key="2">
    <source>
        <dbReference type="Proteomes" id="UP001190700"/>
    </source>
</evidence>
<name>A0AAE0GSB0_9CHLO</name>
<gene>
    <name evidence="1" type="ORF">CYMTET_9019</name>
</gene>
<comment type="caution">
    <text evidence="1">The sequence shown here is derived from an EMBL/GenBank/DDBJ whole genome shotgun (WGS) entry which is preliminary data.</text>
</comment>
<protein>
    <submittedName>
        <fullName evidence="1">Uncharacterized protein</fullName>
    </submittedName>
</protein>
<dbReference type="EMBL" id="LGRX02002931">
    <property type="protein sequence ID" value="KAK3283275.1"/>
    <property type="molecule type" value="Genomic_DNA"/>
</dbReference>
<proteinExistence type="predicted"/>
<dbReference type="Proteomes" id="UP001190700">
    <property type="component" value="Unassembled WGS sequence"/>
</dbReference>
<keyword evidence="2" id="KW-1185">Reference proteome</keyword>